<dbReference type="GO" id="GO:0006636">
    <property type="term" value="P:unsaturated fatty acid biosynthetic process"/>
    <property type="evidence" value="ECO:0007669"/>
    <property type="project" value="UniProtKB-ARBA"/>
</dbReference>
<evidence type="ECO:0000256" key="5">
    <source>
        <dbReference type="SAM" id="Phobius"/>
    </source>
</evidence>
<keyword evidence="2" id="KW-0479">Metal-binding</keyword>
<dbReference type="InterPro" id="IPR036400">
    <property type="entry name" value="Cyt_B5-like_heme/steroid_sf"/>
</dbReference>
<dbReference type="STRING" id="3088.A0A383WFN4"/>
<dbReference type="AlphaFoldDB" id="A0A383WFN4"/>
<evidence type="ECO:0000313" key="8">
    <source>
        <dbReference type="Proteomes" id="UP000256970"/>
    </source>
</evidence>
<dbReference type="GO" id="GO:0046872">
    <property type="term" value="F:metal ion binding"/>
    <property type="evidence" value="ECO:0007669"/>
    <property type="project" value="UniProtKB-KW"/>
</dbReference>
<keyword evidence="5" id="KW-0812">Transmembrane</keyword>
<organism evidence="7 8">
    <name type="scientific">Tetradesmus obliquus</name>
    <name type="common">Green alga</name>
    <name type="synonym">Acutodesmus obliquus</name>
    <dbReference type="NCBI Taxonomy" id="3088"/>
    <lineage>
        <taxon>Eukaryota</taxon>
        <taxon>Viridiplantae</taxon>
        <taxon>Chlorophyta</taxon>
        <taxon>core chlorophytes</taxon>
        <taxon>Chlorophyceae</taxon>
        <taxon>CS clade</taxon>
        <taxon>Sphaeropleales</taxon>
        <taxon>Scenedesmaceae</taxon>
        <taxon>Tetradesmus</taxon>
    </lineage>
</organism>
<evidence type="ECO:0000256" key="4">
    <source>
        <dbReference type="ARBA" id="ARBA00023004"/>
    </source>
</evidence>
<proteinExistence type="predicted"/>
<name>A0A383WFN4_TETOB</name>
<evidence type="ECO:0000256" key="2">
    <source>
        <dbReference type="ARBA" id="ARBA00022723"/>
    </source>
</evidence>
<dbReference type="Proteomes" id="UP000256970">
    <property type="component" value="Unassembled WGS sequence"/>
</dbReference>
<dbReference type="Pfam" id="PF00487">
    <property type="entry name" value="FA_desaturase"/>
    <property type="match status" value="1"/>
</dbReference>
<dbReference type="SUPFAM" id="SSF55856">
    <property type="entry name" value="Cytochrome b5-like heme/steroid binding domain"/>
    <property type="match status" value="1"/>
</dbReference>
<dbReference type="PANTHER" id="PTHR19353:SF19">
    <property type="entry name" value="DELTA(5) FATTY ACID DESATURASE C-RELATED"/>
    <property type="match status" value="1"/>
</dbReference>
<feature type="domain" description="Cytochrome b5 heme-binding" evidence="6">
    <location>
        <begin position="24"/>
        <end position="77"/>
    </location>
</feature>
<dbReference type="EMBL" id="FNXT01001247">
    <property type="protein sequence ID" value="SZX76032.1"/>
    <property type="molecule type" value="Genomic_DNA"/>
</dbReference>
<accession>A0A383WFN4</accession>
<feature type="transmembrane region" description="Helical" evidence="5">
    <location>
        <begin position="159"/>
        <end position="176"/>
    </location>
</feature>
<dbReference type="GO" id="GO:0042759">
    <property type="term" value="P:long-chain fatty acid biosynthetic process"/>
    <property type="evidence" value="ECO:0007669"/>
    <property type="project" value="UniProtKB-ARBA"/>
</dbReference>
<dbReference type="Gene3D" id="3.10.120.10">
    <property type="entry name" value="Cytochrome b5-like heme/steroid binding domain"/>
    <property type="match status" value="1"/>
</dbReference>
<feature type="transmembrane region" description="Helical" evidence="5">
    <location>
        <begin position="135"/>
        <end position="153"/>
    </location>
</feature>
<dbReference type="PROSITE" id="PS50255">
    <property type="entry name" value="CYTOCHROME_B5_2"/>
    <property type="match status" value="1"/>
</dbReference>
<dbReference type="InterPro" id="IPR018506">
    <property type="entry name" value="Cyt_B5_heme-BS"/>
</dbReference>
<dbReference type="PANTHER" id="PTHR19353">
    <property type="entry name" value="FATTY ACID DESATURASE 2"/>
    <property type="match status" value="1"/>
</dbReference>
<dbReference type="GO" id="GO:0020037">
    <property type="term" value="F:heme binding"/>
    <property type="evidence" value="ECO:0007669"/>
    <property type="project" value="InterPro"/>
</dbReference>
<keyword evidence="4" id="KW-0408">Iron</keyword>
<sequence length="467" mass="50799">MVAAQVAAGKLALAAAQEQVQDVHSDPRWAAIKWTIYRGIAYDITSFIPRHPGGEWLVNLAVGRDCTALFESYHLRHDIALQAFGKLPQLADFPVHAVARAPYPGDSKLYSDIKQRVRKEVFEGREARGWHRQGAELAAAAVLSFAVASYVLYARYTGWLAGLVLGIAGGWIGVTIQHCGNHGAMSTTPLINNLLGLCNDLIGGASLMWRYHHQVSHHIHTNDQELDEDVCSCYPLLRFDTRLPRRAWHAWQHLYIWVAYPFMHLAFQLGDFNSLLQGRTVGAELLGASTLEKASVLLGKAAHYALLLAVPALLHGIPAALAGAAGYSISLSIVLAVVFFVSHNMPENKPNLTGADETKKVLYTPLTERDWGVQQVLASANWGGVVGNFFTGGLNLQVEHHLFPAISFVHYPAIARIVAEECAAAGVHYVHHPTLGSVLRRFVTCLKELGSAPDDTAAAAALKAKAA</sequence>
<dbReference type="PROSITE" id="PS00191">
    <property type="entry name" value="CYTOCHROME_B5_1"/>
    <property type="match status" value="1"/>
</dbReference>
<evidence type="ECO:0000313" key="7">
    <source>
        <dbReference type="EMBL" id="SZX76032.1"/>
    </source>
</evidence>
<evidence type="ECO:0000256" key="3">
    <source>
        <dbReference type="ARBA" id="ARBA00023002"/>
    </source>
</evidence>
<dbReference type="SMART" id="SM01117">
    <property type="entry name" value="Cyt-b5"/>
    <property type="match status" value="1"/>
</dbReference>
<feature type="transmembrane region" description="Helical" evidence="5">
    <location>
        <begin position="324"/>
        <end position="342"/>
    </location>
</feature>
<evidence type="ECO:0000259" key="6">
    <source>
        <dbReference type="PROSITE" id="PS50255"/>
    </source>
</evidence>
<keyword evidence="8" id="KW-1185">Reference proteome</keyword>
<dbReference type="GO" id="GO:0016020">
    <property type="term" value="C:membrane"/>
    <property type="evidence" value="ECO:0007669"/>
    <property type="project" value="TreeGrafter"/>
</dbReference>
<keyword evidence="3" id="KW-0560">Oxidoreductase</keyword>
<keyword evidence="5" id="KW-1133">Transmembrane helix</keyword>
<dbReference type="CDD" id="cd03506">
    <property type="entry name" value="Delta6-FADS-like"/>
    <property type="match status" value="1"/>
</dbReference>
<dbReference type="GO" id="GO:0016717">
    <property type="term" value="F:oxidoreductase activity, acting on paired donors, with oxidation of a pair of donors resulting in the reduction of molecular oxygen to two molecules of water"/>
    <property type="evidence" value="ECO:0007669"/>
    <property type="project" value="TreeGrafter"/>
</dbReference>
<keyword evidence="1" id="KW-0349">Heme</keyword>
<dbReference type="PIRSF" id="PIRSF015921">
    <property type="entry name" value="FA_sphinglp_des"/>
    <property type="match status" value="1"/>
</dbReference>
<evidence type="ECO:0000256" key="1">
    <source>
        <dbReference type="ARBA" id="ARBA00022617"/>
    </source>
</evidence>
<gene>
    <name evidence="7" type="ORF">BQ4739_LOCUS16397</name>
</gene>
<keyword evidence="5" id="KW-0472">Membrane</keyword>
<reference evidence="7 8" key="1">
    <citation type="submission" date="2016-10" db="EMBL/GenBank/DDBJ databases">
        <authorList>
            <person name="Cai Z."/>
        </authorList>
    </citation>
    <scope>NUCLEOTIDE SEQUENCE [LARGE SCALE GENOMIC DNA]</scope>
</reference>
<protein>
    <recommendedName>
        <fullName evidence="6">Cytochrome b5 heme-binding domain-containing protein</fullName>
    </recommendedName>
</protein>
<dbReference type="InterPro" id="IPR012171">
    <property type="entry name" value="Fatty_acid_desaturase"/>
</dbReference>
<dbReference type="InterPro" id="IPR001199">
    <property type="entry name" value="Cyt_B5-like_heme/steroid-bd"/>
</dbReference>
<dbReference type="Pfam" id="PF00173">
    <property type="entry name" value="Cyt-b5"/>
    <property type="match status" value="1"/>
</dbReference>
<dbReference type="InterPro" id="IPR005804">
    <property type="entry name" value="FA_desaturase_dom"/>
</dbReference>